<feature type="transmembrane region" description="Helical" evidence="2">
    <location>
        <begin position="88"/>
        <end position="112"/>
    </location>
</feature>
<dbReference type="PANTHER" id="PTHR35895:SF1">
    <property type="entry name" value="LIPID-BINDING SERUM GLYCOPROTEIN C-TERMINAL DOMAIN-CONTAINING PROTEIN"/>
    <property type="match status" value="1"/>
</dbReference>
<evidence type="ECO:0000256" key="1">
    <source>
        <dbReference type="SAM" id="MobiDB-lite"/>
    </source>
</evidence>
<protein>
    <submittedName>
        <fullName evidence="3">Uncharacterized protein</fullName>
    </submittedName>
</protein>
<gene>
    <name evidence="3" type="ORF">NP233_g6616</name>
</gene>
<feature type="compositionally biased region" description="Polar residues" evidence="1">
    <location>
        <begin position="2399"/>
        <end position="2411"/>
    </location>
</feature>
<name>A0AAD5VQQ3_9AGAR</name>
<keyword evidence="2" id="KW-1133">Transmembrane helix</keyword>
<evidence type="ECO:0000313" key="3">
    <source>
        <dbReference type="EMBL" id="KAJ3567055.1"/>
    </source>
</evidence>
<comment type="caution">
    <text evidence="3">The sequence shown here is derived from an EMBL/GenBank/DDBJ whole genome shotgun (WGS) entry which is preliminary data.</text>
</comment>
<proteinExistence type="predicted"/>
<feature type="compositionally biased region" description="Low complexity" evidence="1">
    <location>
        <begin position="2376"/>
        <end position="2393"/>
    </location>
</feature>
<reference evidence="3" key="1">
    <citation type="submission" date="2022-07" db="EMBL/GenBank/DDBJ databases">
        <title>Genome Sequence of Leucocoprinus birnbaumii.</title>
        <authorList>
            <person name="Buettner E."/>
        </authorList>
    </citation>
    <scope>NUCLEOTIDE SEQUENCE</scope>
    <source>
        <strain evidence="3">VT141</strain>
    </source>
</reference>
<feature type="compositionally biased region" description="Polar residues" evidence="1">
    <location>
        <begin position="64"/>
        <end position="77"/>
    </location>
</feature>
<evidence type="ECO:0000313" key="4">
    <source>
        <dbReference type="Proteomes" id="UP001213000"/>
    </source>
</evidence>
<sequence>MEPSGPARRSSGFYDANYGSQQSFTSGDELREHAARPAGVATTTAAGVPIAGSGEGASLGEPSGWNNDSHPPQTQPEQPRVPLYKRRWFIITSIVVALLGIALLFIILFPVIRAIVQLVVKRTQIDVDRAVIMNPSNDSFTLQFEGNVTHTGIFSASIKFTEPIDVFWLQDPDNDSVGVQIGSTPPFTELHARHKRAPINQTQPFTIVNQTAFSDFTRFMITSQNFSWRLSSKNLQVQALKFPVAKGISFDKRLDLNGINSFSGHVELMDFRLPSDNPAGGIDFEAVTQLNNTRFVTLVLYIIYIELNYERSSPFVLALGTTVFNLNYDGVLLGSGTSTNTVIDTGLNNITLKGVLEPVKNPADLTKVSTLFTNYLNGDVSNVTASGQSTLQNDGTVIQWLSDGLQSLDLNVPFVSSNPINPIRTIDIGDMALSFSPDTPWTPGAASSSVRASLMLPFGFNLSIGQIQNSFEIVRDGSSVAGLATPLGASTSSISVLGPADTEGTIDIVIANTSLTCPDPEHPAFSAFNANLTDSSVSEFRLVGNASTIANLSIGTITLNPIKVNVSTQLLGLQGLKGMTVIEGVDVAGGTTDHINLNINVTIHNPSNLNLTTGDLTLQLSRDGAVLGNTVLPNLDLRMGNNSITATSAFEANNSPQGIQTLNDFVAKKDVNLTIAGFDGSTNIPSLAAAFETLQIDVTLPGLKTDLLGSASLKVLSTTGRENNISHVTVSLNNPFTAPLQITRISSNVTSHGIPLGTIETTTNFESAPHSTTQSPLLDLNMNFDPAALFTLTRVLAVEAGLDPAPLDGIVQLGGIQYLSTTTDQPPVRRQDASVFRGFELPTFVQTAFKKLTSDVELSTDVTIGEYKTTLQFTQTGVPTVTDDSLDLILPILAQPIVTKIVAGSGLGVNTVLISDPKEEAFNTHLQGSITNAGPFDAKISFPAGLNVAWQNTVFGNIKMNPVQVTGDVGATLDADSTFAVVNLDSLTAFTKVLLTEESFEWAISGENLTVSALGIDVPGIPFPAKPVQLKGFNGLKDGVKVLSFDLPENDPAGGIHLTLQASTTNPSDVGIQLDSLGFVTMAGNTMIAPVAASGGVTLAPRSTSNMSLVGRLVPQSSSDGLAAVSQIFNNFVAGKPSDVIVQGSSAGPSSVTWLNEGIKSLKVATVLPDQGPQNIIKSIALNEMDLRFTEATAYDPSTSSSSTDAAFTLPFGFPIDIKALEQTITLGYDGTDFAQLAIPKGPSTTDVQNRIIHLNFENVPLAVSSGGHSTFQNFLAATTMQKQQTVRLSGTANADASTAVGMLSLTGINFSVESTIQGLQGLDTKPVTVSSLDVNHGFPDFLLIKTQSTLFNPSNLTIGTGDVSFDLQFEGKSIGTADIQNMVITPGDMKPPIDVHFAPQGDAVSAGRTLLENYLQGINSDTSIIGSTSATDIDSLKLALSEIHLSPVTIPALNGTLIKSVSLTFPKNIVDTGVATTSFTLANPFTASVNLLRVGASASYQGVNLGSIPSTDISSHPIRAEGHSQVTSPGLPFDFNLNPVAIIGLLRAAAEQNHVDLGPLNDMFQFVLDNPDFKPPVKTTVDDSKPTCVSGHQFDASGAILKALANLKVDLSVDSGTKLDDYATDLSFKQTSVPAVTDQSTLFLIGAVAGPVAQHLVDGSVLAFKQAVITGITNDGFDLALKGSLTNVGPLDALIEFTEPVTVTWQGKQIAQITLPSICAAANDGVPDYEANGHLVITNQDDFTSFATFLLHNEEFEWTISTKKLRLTALGTIFDGVTLSKSVSFKAFNNLPGVSISNFKLPSDDPAGGIHIETDASIPSPAQLGIELGQVTFQSFYKDTLVGPLAASNLTLTPLSVTNTHFTGRIIPQSGNDLEVIGQLFSEFLMGHNSTLTTRGDSVQPPGANGPVTWLSTAFKTLSLSVILPGQQFDVIKAIELNDLEVTIKEQDQTFAPPASSKNTVAQYANPFGFSLQAVEAAQKLVLNIQGTDVAELDLPKQQVNGGVSTGNTVDLQIAFENQPLKSLNNAGFGQLFAGATLLDQVSIGLKGSADVTARTSIGDVPISGIPIDVTSSLKGIAAFNHQAKLTNVSVAGSGGNGGNEYIVSPLTTTLENPSNISLDTVNVALPVMFQGTKIGRAAINEFNLVPGENVYPTEFHYEPDNANDTTAQSFLTQFIQSGDTLDLTIHGDAQSTPFESLQAAMSGLTLNTQIPGLNQPNIITHVHVVISLDSLTTNLVSVDFDVHNPLDADMVIEFVQSNGGVDGTTYAFFRQAFDNFVIPAGQTVNSGLFDNVLLTQGALASLDIIPLGILDIDAANTVRIGGKGGYEIPWLQLSQKSVPTSYDLVLSVQGVVGAVDGLLNKAKDIILGSDSSSVASSTKTVSSPATVSASSGGEKPTATTGGSTPSVTSEKADAPAKTTAASGGDASPAAASTDDAPKATAADKASPAAPSSTA</sequence>
<evidence type="ECO:0000256" key="2">
    <source>
        <dbReference type="SAM" id="Phobius"/>
    </source>
</evidence>
<keyword evidence="2" id="KW-0812">Transmembrane</keyword>
<dbReference type="SUPFAM" id="SSF117070">
    <property type="entry name" value="LEA14-like"/>
    <property type="match status" value="1"/>
</dbReference>
<keyword evidence="2" id="KW-0472">Membrane</keyword>
<keyword evidence="4" id="KW-1185">Reference proteome</keyword>
<dbReference type="InterPro" id="IPR022185">
    <property type="entry name" value="DUF3712"/>
</dbReference>
<accession>A0AAD5VQQ3</accession>
<dbReference type="GO" id="GO:0000329">
    <property type="term" value="C:fungal-type vacuole membrane"/>
    <property type="evidence" value="ECO:0007669"/>
    <property type="project" value="InterPro"/>
</dbReference>
<feature type="region of interest" description="Disordered" evidence="1">
    <location>
        <begin position="1"/>
        <end position="79"/>
    </location>
</feature>
<dbReference type="PANTHER" id="PTHR35895">
    <property type="entry name" value="CHROMOSOME 16, WHOLE GENOME SHOTGUN SEQUENCE"/>
    <property type="match status" value="1"/>
</dbReference>
<dbReference type="EMBL" id="JANIEX010000440">
    <property type="protein sequence ID" value="KAJ3567055.1"/>
    <property type="molecule type" value="Genomic_DNA"/>
</dbReference>
<dbReference type="InterPro" id="IPR046368">
    <property type="entry name" value="Tag1"/>
</dbReference>
<dbReference type="Pfam" id="PF12505">
    <property type="entry name" value="DUF3712"/>
    <property type="match status" value="6"/>
</dbReference>
<dbReference type="Proteomes" id="UP001213000">
    <property type="component" value="Unassembled WGS sequence"/>
</dbReference>
<organism evidence="3 4">
    <name type="scientific">Leucocoprinus birnbaumii</name>
    <dbReference type="NCBI Taxonomy" id="56174"/>
    <lineage>
        <taxon>Eukaryota</taxon>
        <taxon>Fungi</taxon>
        <taxon>Dikarya</taxon>
        <taxon>Basidiomycota</taxon>
        <taxon>Agaricomycotina</taxon>
        <taxon>Agaricomycetes</taxon>
        <taxon>Agaricomycetidae</taxon>
        <taxon>Agaricales</taxon>
        <taxon>Agaricineae</taxon>
        <taxon>Agaricaceae</taxon>
        <taxon>Leucocoprinus</taxon>
    </lineage>
</organism>
<feature type="compositionally biased region" description="Low complexity" evidence="1">
    <location>
        <begin position="2421"/>
        <end position="2456"/>
    </location>
</feature>
<feature type="compositionally biased region" description="Low complexity" evidence="1">
    <location>
        <begin position="36"/>
        <end position="52"/>
    </location>
</feature>
<feature type="region of interest" description="Disordered" evidence="1">
    <location>
        <begin position="2376"/>
        <end position="2456"/>
    </location>
</feature>